<dbReference type="Proteomes" id="UP001156905">
    <property type="component" value="Unassembled WGS sequence"/>
</dbReference>
<name>A0ABQ6BB73_9BRAD</name>
<organism evidence="1 2">
    <name type="scientific">Bradyrhizobium iriomotense</name>
    <dbReference type="NCBI Taxonomy" id="441950"/>
    <lineage>
        <taxon>Bacteria</taxon>
        <taxon>Pseudomonadati</taxon>
        <taxon>Pseudomonadota</taxon>
        <taxon>Alphaproteobacteria</taxon>
        <taxon>Hyphomicrobiales</taxon>
        <taxon>Nitrobacteraceae</taxon>
        <taxon>Bradyrhizobium</taxon>
    </lineage>
</organism>
<dbReference type="EMBL" id="BSOW01000051">
    <property type="protein sequence ID" value="GLR91595.1"/>
    <property type="molecule type" value="Genomic_DNA"/>
</dbReference>
<sequence>MKAALVNWLPWSVLKISGRPKRAKASSSADTQNDVSIVFDRRQASTARLAQSMIATRYRKPRPIGT</sequence>
<evidence type="ECO:0008006" key="3">
    <source>
        <dbReference type="Google" id="ProtNLM"/>
    </source>
</evidence>
<protein>
    <recommendedName>
        <fullName evidence="3">Transposase</fullName>
    </recommendedName>
</protein>
<keyword evidence="2" id="KW-1185">Reference proteome</keyword>
<comment type="caution">
    <text evidence="1">The sequence shown here is derived from an EMBL/GenBank/DDBJ whole genome shotgun (WGS) entry which is preliminary data.</text>
</comment>
<gene>
    <name evidence="1" type="ORF">GCM10007857_83130</name>
</gene>
<proteinExistence type="predicted"/>
<evidence type="ECO:0000313" key="1">
    <source>
        <dbReference type="EMBL" id="GLR91595.1"/>
    </source>
</evidence>
<reference evidence="2" key="1">
    <citation type="journal article" date="2019" name="Int. J. Syst. Evol. Microbiol.">
        <title>The Global Catalogue of Microorganisms (GCM) 10K type strain sequencing project: providing services to taxonomists for standard genome sequencing and annotation.</title>
        <authorList>
            <consortium name="The Broad Institute Genomics Platform"/>
            <consortium name="The Broad Institute Genome Sequencing Center for Infectious Disease"/>
            <person name="Wu L."/>
            <person name="Ma J."/>
        </authorList>
    </citation>
    <scope>NUCLEOTIDE SEQUENCE [LARGE SCALE GENOMIC DNA]</scope>
    <source>
        <strain evidence="2">NBRC 102520</strain>
    </source>
</reference>
<accession>A0ABQ6BB73</accession>
<evidence type="ECO:0000313" key="2">
    <source>
        <dbReference type="Proteomes" id="UP001156905"/>
    </source>
</evidence>